<dbReference type="EMBL" id="LXTC01000002">
    <property type="protein sequence ID" value="OBA22393.1"/>
    <property type="molecule type" value="Genomic_DNA"/>
</dbReference>
<evidence type="ECO:0000313" key="3">
    <source>
        <dbReference type="EMBL" id="OBA22393.1"/>
    </source>
</evidence>
<protein>
    <recommendedName>
        <fullName evidence="5">SUN-domain-containing protein</fullName>
    </recommendedName>
</protein>
<keyword evidence="4" id="KW-1185">Reference proteome</keyword>
<evidence type="ECO:0008006" key="5">
    <source>
        <dbReference type="Google" id="ProtNLM"/>
    </source>
</evidence>
<name>A0A1A0HEQ7_9ASCO</name>
<dbReference type="RefSeq" id="XP_018712889.1">
    <property type="nucleotide sequence ID" value="XM_018853939.1"/>
</dbReference>
<accession>A0A1A0HEQ7</accession>
<comment type="similarity">
    <text evidence="1">Belongs to the SUN family.</text>
</comment>
<dbReference type="Pfam" id="PF03856">
    <property type="entry name" value="SUN"/>
    <property type="match status" value="1"/>
</dbReference>
<dbReference type="InterPro" id="IPR005556">
    <property type="entry name" value="SUN"/>
</dbReference>
<dbReference type="InterPro" id="IPR053088">
    <property type="entry name" value="Beta-glucosidase/SUN-like"/>
</dbReference>
<evidence type="ECO:0000256" key="1">
    <source>
        <dbReference type="ARBA" id="ARBA00010579"/>
    </source>
</evidence>
<dbReference type="PROSITE" id="PS51257">
    <property type="entry name" value="PROKAR_LIPOPROTEIN"/>
    <property type="match status" value="1"/>
</dbReference>
<evidence type="ECO:0000256" key="2">
    <source>
        <dbReference type="SAM" id="SignalP"/>
    </source>
</evidence>
<organism evidence="3 4">
    <name type="scientific">Metschnikowia bicuspidata var. bicuspidata NRRL YB-4993</name>
    <dbReference type="NCBI Taxonomy" id="869754"/>
    <lineage>
        <taxon>Eukaryota</taxon>
        <taxon>Fungi</taxon>
        <taxon>Dikarya</taxon>
        <taxon>Ascomycota</taxon>
        <taxon>Saccharomycotina</taxon>
        <taxon>Pichiomycetes</taxon>
        <taxon>Metschnikowiaceae</taxon>
        <taxon>Metschnikowia</taxon>
    </lineage>
</organism>
<keyword evidence="2" id="KW-0732">Signal</keyword>
<reference evidence="3 4" key="1">
    <citation type="submission" date="2016-05" db="EMBL/GenBank/DDBJ databases">
        <title>Comparative genomics of biotechnologically important yeasts.</title>
        <authorList>
            <consortium name="DOE Joint Genome Institute"/>
            <person name="Riley R."/>
            <person name="Haridas S."/>
            <person name="Wolfe K.H."/>
            <person name="Lopes M.R."/>
            <person name="Hittinger C.T."/>
            <person name="Goker M."/>
            <person name="Salamov A."/>
            <person name="Wisecaver J."/>
            <person name="Long T.M."/>
            <person name="Aerts A.L."/>
            <person name="Barry K."/>
            <person name="Choi C."/>
            <person name="Clum A."/>
            <person name="Coughlan A.Y."/>
            <person name="Deshpande S."/>
            <person name="Douglass A.P."/>
            <person name="Hanson S.J."/>
            <person name="Klenk H.-P."/>
            <person name="LaButti K."/>
            <person name="Lapidus A."/>
            <person name="Lindquist E."/>
            <person name="Lipzen A."/>
            <person name="Meier-kolthoff J.P."/>
            <person name="Ohm R.A."/>
            <person name="Otillar R.P."/>
            <person name="Pangilinan J."/>
            <person name="Peng Y."/>
            <person name="Rokas A."/>
            <person name="Rosa C.A."/>
            <person name="Scheuner C."/>
            <person name="Sibirny A.A."/>
            <person name="Slot J.C."/>
            <person name="Stielow J.B."/>
            <person name="Sun H."/>
            <person name="Kurtzman C.P."/>
            <person name="Blackwell M."/>
            <person name="Grigoriev I.V."/>
            <person name="Jeffries T.W."/>
        </authorList>
    </citation>
    <scope>NUCLEOTIDE SEQUENCE [LARGE SCALE GENOMIC DNA]</scope>
    <source>
        <strain evidence="3 4">NRRL YB-4993</strain>
    </source>
</reference>
<proteinExistence type="inferred from homology"/>
<feature type="signal peptide" evidence="2">
    <location>
        <begin position="1"/>
        <end position="16"/>
    </location>
</feature>
<sequence>MRFFAPIALLAATACAAPSKRSVTCEFPTDEGLVEITPTLLNAGWALSPDQECSAGSYCPYACPPGQLMNQWDPESTSYTTSESQNGGLYCESDGSWSKPFDRSFCTNGTNTVYVDNSASDMVAFCQTVLPGNEAMLIPTSVGAGDLQVLAVPSEDYWASTAAHYYINPLGVSTDEGCVWGSSDNPYGNWAPYVAGANTDSDDNTYVKIGWNPIYIETFTDLPSFGLRITCEDESACNGLSCEIDPSVLGFNGVSSDDAAVADGAAYCIVTTTNLAVAKIEVFEV</sequence>
<dbReference type="AlphaFoldDB" id="A0A1A0HEQ7"/>
<dbReference type="Proteomes" id="UP000092555">
    <property type="component" value="Unassembled WGS sequence"/>
</dbReference>
<evidence type="ECO:0000313" key="4">
    <source>
        <dbReference type="Proteomes" id="UP000092555"/>
    </source>
</evidence>
<gene>
    <name evidence="3" type="ORF">METBIDRAFT_11234</name>
</gene>
<dbReference type="PANTHER" id="PTHR31654:SF0">
    <property type="entry name" value="SECRETED BETA-GLUCOSIDASE ADG3-RELATED"/>
    <property type="match status" value="1"/>
</dbReference>
<dbReference type="OrthoDB" id="5554151at2759"/>
<feature type="chain" id="PRO_5008291775" description="SUN-domain-containing protein" evidence="2">
    <location>
        <begin position="17"/>
        <end position="285"/>
    </location>
</feature>
<comment type="caution">
    <text evidence="3">The sequence shown here is derived from an EMBL/GenBank/DDBJ whole genome shotgun (WGS) entry which is preliminary data.</text>
</comment>
<dbReference type="PANTHER" id="PTHR31654">
    <property type="entry name" value="SECRETED BETA-GLUCOSIDASE ADG3-RELATED"/>
    <property type="match status" value="1"/>
</dbReference>
<dbReference type="GeneID" id="30026915"/>